<name>A0A1M4UG23_9FIRM</name>
<dbReference type="AlphaFoldDB" id="A0A1M4UG23"/>
<dbReference type="InterPro" id="IPR045063">
    <property type="entry name" value="Dynamin_N"/>
</dbReference>
<organism evidence="9 10">
    <name type="scientific">Schwartzia succinivorans DSM 10502</name>
    <dbReference type="NCBI Taxonomy" id="1123243"/>
    <lineage>
        <taxon>Bacteria</taxon>
        <taxon>Bacillati</taxon>
        <taxon>Bacillota</taxon>
        <taxon>Negativicutes</taxon>
        <taxon>Selenomonadales</taxon>
        <taxon>Selenomonadaceae</taxon>
        <taxon>Schwartzia</taxon>
    </lineage>
</organism>
<proteinExistence type="predicted"/>
<dbReference type="InterPro" id="IPR027417">
    <property type="entry name" value="P-loop_NTPase"/>
</dbReference>
<evidence type="ECO:0000259" key="8">
    <source>
        <dbReference type="PROSITE" id="PS51718"/>
    </source>
</evidence>
<keyword evidence="5" id="KW-0342">GTP-binding</keyword>
<keyword evidence="6 7" id="KW-0472">Membrane</keyword>
<comment type="subcellular location">
    <subcellularLocation>
        <location evidence="1">Membrane</location>
    </subcellularLocation>
</comment>
<evidence type="ECO:0000256" key="1">
    <source>
        <dbReference type="ARBA" id="ARBA00004370"/>
    </source>
</evidence>
<evidence type="ECO:0000256" key="7">
    <source>
        <dbReference type="SAM" id="Phobius"/>
    </source>
</evidence>
<protein>
    <submittedName>
        <fullName evidence="9">Dynamin family protein</fullName>
    </submittedName>
</protein>
<dbReference type="SUPFAM" id="SSF52540">
    <property type="entry name" value="P-loop containing nucleoside triphosphate hydrolases"/>
    <property type="match status" value="1"/>
</dbReference>
<evidence type="ECO:0000256" key="6">
    <source>
        <dbReference type="ARBA" id="ARBA00023136"/>
    </source>
</evidence>
<feature type="transmembrane region" description="Helical" evidence="7">
    <location>
        <begin position="511"/>
        <end position="538"/>
    </location>
</feature>
<dbReference type="PANTHER" id="PTHR10465">
    <property type="entry name" value="TRANSMEMBRANE GTPASE FZO1"/>
    <property type="match status" value="1"/>
</dbReference>
<evidence type="ECO:0000256" key="5">
    <source>
        <dbReference type="ARBA" id="ARBA00023134"/>
    </source>
</evidence>
<dbReference type="OrthoDB" id="1667471at2"/>
<evidence type="ECO:0000256" key="4">
    <source>
        <dbReference type="ARBA" id="ARBA00023054"/>
    </source>
</evidence>
<dbReference type="CDD" id="cd09912">
    <property type="entry name" value="DLP_2"/>
    <property type="match status" value="1"/>
</dbReference>
<accession>A0A1M4UG23</accession>
<dbReference type="Proteomes" id="UP000184404">
    <property type="component" value="Unassembled WGS sequence"/>
</dbReference>
<gene>
    <name evidence="9" type="ORF">SAMN02745190_00645</name>
</gene>
<dbReference type="EMBL" id="FQUG01000003">
    <property type="protein sequence ID" value="SHE55656.1"/>
    <property type="molecule type" value="Genomic_DNA"/>
</dbReference>
<dbReference type="InterPro" id="IPR027094">
    <property type="entry name" value="Mitofusin_fam"/>
</dbReference>
<dbReference type="STRING" id="1123243.SAMN02745190_00645"/>
<dbReference type="InterPro" id="IPR030381">
    <property type="entry name" value="G_DYNAMIN_dom"/>
</dbReference>
<keyword evidence="10" id="KW-1185">Reference proteome</keyword>
<keyword evidence="4" id="KW-0175">Coiled coil</keyword>
<keyword evidence="2" id="KW-0547">Nucleotide-binding</keyword>
<keyword evidence="7" id="KW-1133">Transmembrane helix</keyword>
<dbReference type="RefSeq" id="WP_159430462.1">
    <property type="nucleotide sequence ID" value="NZ_FQUG01000003.1"/>
</dbReference>
<keyword evidence="3" id="KW-0378">Hydrolase</keyword>
<dbReference type="PROSITE" id="PS51718">
    <property type="entry name" value="G_DYNAMIN_2"/>
    <property type="match status" value="1"/>
</dbReference>
<evidence type="ECO:0000256" key="3">
    <source>
        <dbReference type="ARBA" id="ARBA00022801"/>
    </source>
</evidence>
<feature type="domain" description="Dynamin-type G" evidence="8">
    <location>
        <begin position="44"/>
        <end position="316"/>
    </location>
</feature>
<evidence type="ECO:0000313" key="9">
    <source>
        <dbReference type="EMBL" id="SHE55656.1"/>
    </source>
</evidence>
<dbReference type="Gene3D" id="3.40.50.300">
    <property type="entry name" value="P-loop containing nucleotide triphosphate hydrolases"/>
    <property type="match status" value="1"/>
</dbReference>
<dbReference type="GO" id="GO:0016020">
    <property type="term" value="C:membrane"/>
    <property type="evidence" value="ECO:0007669"/>
    <property type="project" value="UniProtKB-SubCell"/>
</dbReference>
<dbReference type="GO" id="GO:0005525">
    <property type="term" value="F:GTP binding"/>
    <property type="evidence" value="ECO:0007669"/>
    <property type="project" value="UniProtKB-KW"/>
</dbReference>
<sequence length="638" mass="72236">MNLSNYRQKATSLASYMKKISALGEELNMPSASEEVTRIKRRLEDETFHLVVVGEFSRGKSTFVNALLGRRILPSSKNPTTAIISKIVYGDSPSYRIVYKDKRQEAMTEDVFKKITAPPEPDENDPDSVMEFAKAQKVISSIDFAEIAYPMSFCRDNVELVDTPGTNDLNVGRMEITYGYLNQADAVILLLAAYQPLTASEVQFLKERILGNKIQDIFFVISHKDDLDNEEQENEVTEFIKKHLREIFPEGLSLDNRIFLVNSLGAVYFHMQEQGEELTAKQELKVPDKFSDTGFQDLESSLGEFLSNEKGKVLLRKYNRDVQGIINTMQHDISVNIGIVMHSADEIREKATELYPKFQQAKRQAENIISDMRMSFESAGSDIEYKCQSAANAMLNKAKKAVETLTRDMSSTVMQEAIEREVTAEKKKFIDTTLKEWQNIFNGENDKAQRALRGIWHDIDVEYQRSFNLPAVIDNEKSLTISVVEDEKSFSKQAYAFAGDMFRSAEKEDNILGVIGGIGMGVIAGAVGVVADIFSAFFGNKRETWRDKIRAEVVRTYSGQGEKIAKVMKALYKEKTEALCRDIQGSVNARIADMEWQLQNILSEKESKEQDAERKKSYLLSKQAELNKISGELNRLVL</sequence>
<keyword evidence="7" id="KW-0812">Transmembrane</keyword>
<dbReference type="PANTHER" id="PTHR10465:SF0">
    <property type="entry name" value="SARCALUMENIN"/>
    <property type="match status" value="1"/>
</dbReference>
<reference evidence="9 10" key="1">
    <citation type="submission" date="2016-11" db="EMBL/GenBank/DDBJ databases">
        <authorList>
            <person name="Jaros S."/>
            <person name="Januszkiewicz K."/>
            <person name="Wedrychowicz H."/>
        </authorList>
    </citation>
    <scope>NUCLEOTIDE SEQUENCE [LARGE SCALE GENOMIC DNA]</scope>
    <source>
        <strain evidence="9 10">DSM 10502</strain>
    </source>
</reference>
<dbReference type="GO" id="GO:0003924">
    <property type="term" value="F:GTPase activity"/>
    <property type="evidence" value="ECO:0007669"/>
    <property type="project" value="InterPro"/>
</dbReference>
<evidence type="ECO:0000256" key="2">
    <source>
        <dbReference type="ARBA" id="ARBA00022741"/>
    </source>
</evidence>
<evidence type="ECO:0000313" key="10">
    <source>
        <dbReference type="Proteomes" id="UP000184404"/>
    </source>
</evidence>
<dbReference type="Pfam" id="PF00350">
    <property type="entry name" value="Dynamin_N"/>
    <property type="match status" value="1"/>
</dbReference>